<protein>
    <recommendedName>
        <fullName evidence="4">TauD/TfdA-like domain-containing protein</fullName>
    </recommendedName>
</protein>
<dbReference type="InterPro" id="IPR003819">
    <property type="entry name" value="TauD/TfdA-like"/>
</dbReference>
<dbReference type="STRING" id="377629.TERTU_2340"/>
<dbReference type="SUPFAM" id="SSF51197">
    <property type="entry name" value="Clavaminate synthase-like"/>
    <property type="match status" value="1"/>
</dbReference>
<feature type="domain" description="TauD/TfdA-like" evidence="4">
    <location>
        <begin position="29"/>
        <end position="319"/>
    </location>
</feature>
<dbReference type="Pfam" id="PF02668">
    <property type="entry name" value="TauD"/>
    <property type="match status" value="1"/>
</dbReference>
<dbReference type="KEGG" id="ttu:TERTU_2340"/>
<dbReference type="eggNOG" id="COG2175">
    <property type="taxonomic scope" value="Bacteria"/>
</dbReference>
<organism evidence="5 6">
    <name type="scientific">Teredinibacter turnerae (strain ATCC 39867 / T7901)</name>
    <dbReference type="NCBI Taxonomy" id="377629"/>
    <lineage>
        <taxon>Bacteria</taxon>
        <taxon>Pseudomonadati</taxon>
        <taxon>Pseudomonadota</taxon>
        <taxon>Gammaproteobacteria</taxon>
        <taxon>Cellvibrionales</taxon>
        <taxon>Cellvibrionaceae</taxon>
        <taxon>Teredinibacter</taxon>
    </lineage>
</organism>
<evidence type="ECO:0000256" key="2">
    <source>
        <dbReference type="ARBA" id="ARBA00023002"/>
    </source>
</evidence>
<dbReference type="AlphaFoldDB" id="C5BK87"/>
<dbReference type="PANTHER" id="PTHR10696">
    <property type="entry name" value="GAMMA-BUTYROBETAINE HYDROXYLASE-RELATED"/>
    <property type="match status" value="1"/>
</dbReference>
<keyword evidence="2" id="KW-0560">Oxidoreductase</keyword>
<name>C5BK87_TERTT</name>
<dbReference type="InterPro" id="IPR050411">
    <property type="entry name" value="AlphaKG_dependent_hydroxylases"/>
</dbReference>
<dbReference type="GO" id="GO:0016706">
    <property type="term" value="F:2-oxoglutarate-dependent dioxygenase activity"/>
    <property type="evidence" value="ECO:0007669"/>
    <property type="project" value="UniProtKB-ARBA"/>
</dbReference>
<sequence length="332" mass="38296">MRIVDGVETFVGDEAGFPLIIKQINNDEAVDLVSWIERNRGFVDSSILDYGALIFRGFDVETVSAFEAVATACTSENWVDYIEATSPRSQVQSKTSTSTDYDSKYKIFPHNEKSYSADWPRYVFFYCENPPSAQGSTPLVDCRRVYMAVPDVIKSRFKRDKLMYVRQFSNYMGIPWQKAFNVESKEEMEAYCQANYIDKIEWKDDGTPKITYTRNAALKHPITGDPCWFNHGVFFNVHAMEPALKEIFLSAFEEDELPYNTYYGTGAKIEKETVASLSKIYYDNAVSIPYEKNDIIFMDNILIAHGREPFEGDRKIYVTMTEQMRLEDAEYC</sequence>
<dbReference type="Proteomes" id="UP000009080">
    <property type="component" value="Chromosome"/>
</dbReference>
<dbReference type="InterPro" id="IPR042098">
    <property type="entry name" value="TauD-like_sf"/>
</dbReference>
<dbReference type="HOGENOM" id="CLU_044153_0_0_6"/>
<evidence type="ECO:0000256" key="1">
    <source>
        <dbReference type="ARBA" id="ARBA00001954"/>
    </source>
</evidence>
<dbReference type="RefSeq" id="WP_015817276.1">
    <property type="nucleotide sequence ID" value="NC_012997.1"/>
</dbReference>
<evidence type="ECO:0000256" key="3">
    <source>
        <dbReference type="ARBA" id="ARBA00023194"/>
    </source>
</evidence>
<keyword evidence="6" id="KW-1185">Reference proteome</keyword>
<dbReference type="EMBL" id="CP001614">
    <property type="protein sequence ID" value="ACR11164.1"/>
    <property type="molecule type" value="Genomic_DNA"/>
</dbReference>
<dbReference type="OrthoDB" id="9769888at2"/>
<dbReference type="Gene3D" id="3.60.130.10">
    <property type="entry name" value="Clavaminate synthase-like"/>
    <property type="match status" value="1"/>
</dbReference>
<dbReference type="PANTHER" id="PTHR10696:SF56">
    <property type="entry name" value="TAUD_TFDA-LIKE DOMAIN-CONTAINING PROTEIN"/>
    <property type="match status" value="1"/>
</dbReference>
<evidence type="ECO:0000313" key="6">
    <source>
        <dbReference type="Proteomes" id="UP000009080"/>
    </source>
</evidence>
<gene>
    <name evidence="5" type="ordered locus">TERTU_2340</name>
</gene>
<evidence type="ECO:0000313" key="5">
    <source>
        <dbReference type="EMBL" id="ACR11164.1"/>
    </source>
</evidence>
<comment type="cofactor">
    <cofactor evidence="1">
        <name>Fe(2+)</name>
        <dbReference type="ChEBI" id="CHEBI:29033"/>
    </cofactor>
</comment>
<reference evidence="5 6" key="1">
    <citation type="journal article" date="2009" name="PLoS ONE">
        <title>The complete genome of Teredinibacter turnerae T7901: an intracellular endosymbiont of marine wood-boring bivalves (shipworms).</title>
        <authorList>
            <person name="Yang J.C."/>
            <person name="Madupu R."/>
            <person name="Durkin A.S."/>
            <person name="Ekborg N.A."/>
            <person name="Pedamallu C.S."/>
            <person name="Hostetler J.B."/>
            <person name="Radune D."/>
            <person name="Toms B.S."/>
            <person name="Henrissat B."/>
            <person name="Coutinho P.M."/>
            <person name="Schwarz S."/>
            <person name="Field L."/>
            <person name="Trindade-Silva A.E."/>
            <person name="Soares C.A.G."/>
            <person name="Elshahawi S."/>
            <person name="Hanora A."/>
            <person name="Schmidt E.W."/>
            <person name="Haygood M.G."/>
            <person name="Posfai J."/>
            <person name="Benner J."/>
            <person name="Madinger C."/>
            <person name="Nove J."/>
            <person name="Anton B."/>
            <person name="Chaudhary K."/>
            <person name="Foster J."/>
            <person name="Holman A."/>
            <person name="Kumar S."/>
            <person name="Lessard P.A."/>
            <person name="Luyten Y.A."/>
            <person name="Slatko B."/>
            <person name="Wood N."/>
            <person name="Wu B."/>
            <person name="Teplitski M."/>
            <person name="Mougous J.D."/>
            <person name="Ward N."/>
            <person name="Eisen J.A."/>
            <person name="Badger J.H."/>
            <person name="Distel D.L."/>
        </authorList>
    </citation>
    <scope>NUCLEOTIDE SEQUENCE [LARGE SCALE GENOMIC DNA]</scope>
    <source>
        <strain evidence="6">ATCC 39867 / T7901</strain>
    </source>
</reference>
<accession>C5BK87</accession>
<evidence type="ECO:0000259" key="4">
    <source>
        <dbReference type="Pfam" id="PF02668"/>
    </source>
</evidence>
<proteinExistence type="predicted"/>
<dbReference type="GO" id="GO:0017000">
    <property type="term" value="P:antibiotic biosynthetic process"/>
    <property type="evidence" value="ECO:0007669"/>
    <property type="project" value="UniProtKB-KW"/>
</dbReference>
<keyword evidence="3" id="KW-0045">Antibiotic biosynthesis</keyword>